<evidence type="ECO:0000313" key="3">
    <source>
        <dbReference type="Proteomes" id="UP001289374"/>
    </source>
</evidence>
<dbReference type="InterPro" id="IPR002213">
    <property type="entry name" value="UDP_glucos_trans"/>
</dbReference>
<keyword evidence="3" id="KW-1185">Reference proteome</keyword>
<comment type="caution">
    <text evidence="2">The sequence shown here is derived from an EMBL/GenBank/DDBJ whole genome shotgun (WGS) entry which is preliminary data.</text>
</comment>
<dbReference type="Proteomes" id="UP001289374">
    <property type="component" value="Unassembled WGS sequence"/>
</dbReference>
<dbReference type="AlphaFoldDB" id="A0AAE2C4C5"/>
<dbReference type="GO" id="GO:0008194">
    <property type="term" value="F:UDP-glycosyltransferase activity"/>
    <property type="evidence" value="ECO:0007669"/>
    <property type="project" value="InterPro"/>
</dbReference>
<dbReference type="PANTHER" id="PTHR48045">
    <property type="entry name" value="UDP-GLYCOSYLTRANSFERASE 72B1"/>
    <property type="match status" value="1"/>
</dbReference>
<dbReference type="Gene3D" id="3.40.50.2000">
    <property type="entry name" value="Glycogen Phosphorylase B"/>
    <property type="match status" value="2"/>
</dbReference>
<evidence type="ECO:0000313" key="2">
    <source>
        <dbReference type="EMBL" id="KAK4408589.1"/>
    </source>
</evidence>
<reference evidence="2" key="1">
    <citation type="submission" date="2020-06" db="EMBL/GenBank/DDBJ databases">
        <authorList>
            <person name="Li T."/>
            <person name="Hu X."/>
            <person name="Zhang T."/>
            <person name="Song X."/>
            <person name="Zhang H."/>
            <person name="Dai N."/>
            <person name="Sheng W."/>
            <person name="Hou X."/>
            <person name="Wei L."/>
        </authorList>
    </citation>
    <scope>NUCLEOTIDE SEQUENCE</scope>
    <source>
        <strain evidence="2">K16</strain>
        <tissue evidence="2">Leaf</tissue>
    </source>
</reference>
<dbReference type="SUPFAM" id="SSF53756">
    <property type="entry name" value="UDP-Glycosyltransferase/glycogen phosphorylase"/>
    <property type="match status" value="1"/>
</dbReference>
<dbReference type="PANTHER" id="PTHR48045:SF30">
    <property type="entry name" value="UDP-GLYCOSYLTRANSFERASE 76H1-LIKE"/>
    <property type="match status" value="1"/>
</dbReference>
<protein>
    <submittedName>
        <fullName evidence="2">UDP-glucose iridoid glucosyltransferase</fullName>
    </submittedName>
</protein>
<gene>
    <name evidence="2" type="ORF">Sango_0439900</name>
</gene>
<sequence length="96" mass="11107">MCEGVPLICRPCFADQLVNARYLTYVWRVGIQLQNTRERTIEEAIRTLMVSEEGEVIRQRAFHMKREIERSINDGGSSHESLNRLVEFIISLPGTK</sequence>
<proteinExistence type="predicted"/>
<organism evidence="2 3">
    <name type="scientific">Sesamum angolense</name>
    <dbReference type="NCBI Taxonomy" id="2727404"/>
    <lineage>
        <taxon>Eukaryota</taxon>
        <taxon>Viridiplantae</taxon>
        <taxon>Streptophyta</taxon>
        <taxon>Embryophyta</taxon>
        <taxon>Tracheophyta</taxon>
        <taxon>Spermatophyta</taxon>
        <taxon>Magnoliopsida</taxon>
        <taxon>eudicotyledons</taxon>
        <taxon>Gunneridae</taxon>
        <taxon>Pentapetalae</taxon>
        <taxon>asterids</taxon>
        <taxon>lamiids</taxon>
        <taxon>Lamiales</taxon>
        <taxon>Pedaliaceae</taxon>
        <taxon>Sesamum</taxon>
    </lineage>
</organism>
<name>A0AAE2C4C5_9LAMI</name>
<dbReference type="EMBL" id="JACGWL010000002">
    <property type="protein sequence ID" value="KAK4408589.1"/>
    <property type="molecule type" value="Genomic_DNA"/>
</dbReference>
<reference evidence="2" key="2">
    <citation type="journal article" date="2024" name="Plant">
        <title>Genomic evolution and insights into agronomic trait innovations of Sesamum species.</title>
        <authorList>
            <person name="Miao H."/>
            <person name="Wang L."/>
            <person name="Qu L."/>
            <person name="Liu H."/>
            <person name="Sun Y."/>
            <person name="Le M."/>
            <person name="Wang Q."/>
            <person name="Wei S."/>
            <person name="Zheng Y."/>
            <person name="Lin W."/>
            <person name="Duan Y."/>
            <person name="Cao H."/>
            <person name="Xiong S."/>
            <person name="Wang X."/>
            <person name="Wei L."/>
            <person name="Li C."/>
            <person name="Ma Q."/>
            <person name="Ju M."/>
            <person name="Zhao R."/>
            <person name="Li G."/>
            <person name="Mu C."/>
            <person name="Tian Q."/>
            <person name="Mei H."/>
            <person name="Zhang T."/>
            <person name="Gao T."/>
            <person name="Zhang H."/>
        </authorList>
    </citation>
    <scope>NUCLEOTIDE SEQUENCE</scope>
    <source>
        <tissue evidence="2">Leaf</tissue>
    </source>
</reference>
<evidence type="ECO:0000256" key="1">
    <source>
        <dbReference type="ARBA" id="ARBA00022679"/>
    </source>
</evidence>
<dbReference type="Pfam" id="PF00201">
    <property type="entry name" value="UDPGT"/>
    <property type="match status" value="1"/>
</dbReference>
<keyword evidence="1" id="KW-0808">Transferase</keyword>
<accession>A0AAE2C4C5</accession>